<evidence type="ECO:0000256" key="5">
    <source>
        <dbReference type="ARBA" id="ARBA00023242"/>
    </source>
</evidence>
<evidence type="ECO:0000313" key="8">
    <source>
        <dbReference type="Proteomes" id="UP000631114"/>
    </source>
</evidence>
<dbReference type="InterPro" id="IPR015300">
    <property type="entry name" value="DNA-bd_pseudobarrel_sf"/>
</dbReference>
<evidence type="ECO:0000259" key="6">
    <source>
        <dbReference type="PROSITE" id="PS50863"/>
    </source>
</evidence>
<dbReference type="SMART" id="SM01019">
    <property type="entry name" value="B3"/>
    <property type="match status" value="1"/>
</dbReference>
<dbReference type="PANTHER" id="PTHR31920">
    <property type="entry name" value="B3 DOMAIN-CONTAINING"/>
    <property type="match status" value="1"/>
</dbReference>
<accession>A0A835IC98</accession>
<keyword evidence="4" id="KW-0804">Transcription</keyword>
<comment type="caution">
    <text evidence="7">The sequence shown here is derived from an EMBL/GenBank/DDBJ whole genome shotgun (WGS) entry which is preliminary data.</text>
</comment>
<sequence>MYLRDEIFACSSQHCGHGNIPYMCLLPKAFIVKYFDDNVPRNFILRRCTRRSWTVSVKKVDDGVFLCNEWQTFVKQHALEVGDFLVFRYNGNSEFSVKIYGKDACEKEIPLAQDLYGDGSRCTKQEARMKQTTSEVSKPLVAQGKERTYSATTEFTSEYPFCKITMRRSFVGWSFELYLPALFAKKYLKDAPTDRDVTSNFKWWYMAC</sequence>
<reference evidence="7 8" key="1">
    <citation type="submission" date="2020-10" db="EMBL/GenBank/DDBJ databases">
        <title>The Coptis chinensis genome and diversification of protoberbering-type alkaloids.</title>
        <authorList>
            <person name="Wang B."/>
            <person name="Shu S."/>
            <person name="Song C."/>
            <person name="Liu Y."/>
        </authorList>
    </citation>
    <scope>NUCLEOTIDE SEQUENCE [LARGE SCALE GENOMIC DNA]</scope>
    <source>
        <strain evidence="7">HL-2020</strain>
        <tissue evidence="7">Leaf</tissue>
    </source>
</reference>
<keyword evidence="2" id="KW-0805">Transcription regulation</keyword>
<proteinExistence type="predicted"/>
<name>A0A835IC98_9MAGN</name>
<dbReference type="GO" id="GO:0003677">
    <property type="term" value="F:DNA binding"/>
    <property type="evidence" value="ECO:0007669"/>
    <property type="project" value="UniProtKB-KW"/>
</dbReference>
<organism evidence="7 8">
    <name type="scientific">Coptis chinensis</name>
    <dbReference type="NCBI Taxonomy" id="261450"/>
    <lineage>
        <taxon>Eukaryota</taxon>
        <taxon>Viridiplantae</taxon>
        <taxon>Streptophyta</taxon>
        <taxon>Embryophyta</taxon>
        <taxon>Tracheophyta</taxon>
        <taxon>Spermatophyta</taxon>
        <taxon>Magnoliopsida</taxon>
        <taxon>Ranunculales</taxon>
        <taxon>Ranunculaceae</taxon>
        <taxon>Coptidoideae</taxon>
        <taxon>Coptis</taxon>
    </lineage>
</organism>
<gene>
    <name evidence="7" type="ORF">IFM89_015364</name>
</gene>
<feature type="domain" description="TF-B3" evidence="6">
    <location>
        <begin position="26"/>
        <end position="103"/>
    </location>
</feature>
<evidence type="ECO:0000256" key="1">
    <source>
        <dbReference type="ARBA" id="ARBA00004123"/>
    </source>
</evidence>
<keyword evidence="5" id="KW-0539">Nucleus</keyword>
<keyword evidence="8" id="KW-1185">Reference proteome</keyword>
<dbReference type="SUPFAM" id="SSF101936">
    <property type="entry name" value="DNA-binding pseudobarrel domain"/>
    <property type="match status" value="1"/>
</dbReference>
<dbReference type="CDD" id="cd10017">
    <property type="entry name" value="B3_DNA"/>
    <property type="match status" value="1"/>
</dbReference>
<evidence type="ECO:0000256" key="4">
    <source>
        <dbReference type="ARBA" id="ARBA00023163"/>
    </source>
</evidence>
<dbReference type="EMBL" id="JADFTS010000003">
    <property type="protein sequence ID" value="KAF9614102.1"/>
    <property type="molecule type" value="Genomic_DNA"/>
</dbReference>
<dbReference type="PANTHER" id="PTHR31920:SF149">
    <property type="entry name" value="B3 DOMAIN-CONTAINING PROTEIN OS01G0723500-LIKE ISOFORM X1"/>
    <property type="match status" value="1"/>
</dbReference>
<keyword evidence="3" id="KW-0238">DNA-binding</keyword>
<dbReference type="Gene3D" id="2.40.330.10">
    <property type="entry name" value="DNA-binding pseudobarrel domain"/>
    <property type="match status" value="2"/>
</dbReference>
<dbReference type="InterPro" id="IPR003340">
    <property type="entry name" value="B3_DNA-bd"/>
</dbReference>
<evidence type="ECO:0000313" key="7">
    <source>
        <dbReference type="EMBL" id="KAF9614102.1"/>
    </source>
</evidence>
<protein>
    <recommendedName>
        <fullName evidence="6">TF-B3 domain-containing protein</fullName>
    </recommendedName>
</protein>
<dbReference type="PROSITE" id="PS50863">
    <property type="entry name" value="B3"/>
    <property type="match status" value="1"/>
</dbReference>
<evidence type="ECO:0000256" key="3">
    <source>
        <dbReference type="ARBA" id="ARBA00023125"/>
    </source>
</evidence>
<dbReference type="InterPro" id="IPR050655">
    <property type="entry name" value="Plant_B3_domain"/>
</dbReference>
<evidence type="ECO:0000256" key="2">
    <source>
        <dbReference type="ARBA" id="ARBA00023015"/>
    </source>
</evidence>
<dbReference type="AlphaFoldDB" id="A0A835IC98"/>
<dbReference type="Pfam" id="PF02362">
    <property type="entry name" value="B3"/>
    <property type="match status" value="1"/>
</dbReference>
<dbReference type="GO" id="GO:0005634">
    <property type="term" value="C:nucleus"/>
    <property type="evidence" value="ECO:0007669"/>
    <property type="project" value="UniProtKB-SubCell"/>
</dbReference>
<dbReference type="OrthoDB" id="1666376at2759"/>
<comment type="subcellular location">
    <subcellularLocation>
        <location evidence="1">Nucleus</location>
    </subcellularLocation>
</comment>
<dbReference type="Proteomes" id="UP000631114">
    <property type="component" value="Unassembled WGS sequence"/>
</dbReference>